<organism evidence="1 2">
    <name type="scientific">Schistosoma mattheei</name>
    <dbReference type="NCBI Taxonomy" id="31246"/>
    <lineage>
        <taxon>Eukaryota</taxon>
        <taxon>Metazoa</taxon>
        <taxon>Spiralia</taxon>
        <taxon>Lophotrochozoa</taxon>
        <taxon>Platyhelminthes</taxon>
        <taxon>Trematoda</taxon>
        <taxon>Digenea</taxon>
        <taxon>Strigeidida</taxon>
        <taxon>Schistosomatoidea</taxon>
        <taxon>Schistosomatidae</taxon>
        <taxon>Schistosoma</taxon>
    </lineage>
</organism>
<sequence length="52" mass="5752">MPLMQSTFCSSGVFLLPAMEFVGFSLSIGKRVHIDFLDGSKDIISLLVDEQM</sequence>
<dbReference type="EMBL" id="UZAL01000916">
    <property type="protein sequence ID" value="VDO73957.1"/>
    <property type="molecule type" value="Genomic_DNA"/>
</dbReference>
<evidence type="ECO:0000313" key="2">
    <source>
        <dbReference type="Proteomes" id="UP000269396"/>
    </source>
</evidence>
<evidence type="ECO:0000313" key="1">
    <source>
        <dbReference type="EMBL" id="VDO73957.1"/>
    </source>
</evidence>
<proteinExistence type="predicted"/>
<name>A0A3P7YPN7_9TREM</name>
<protein>
    <submittedName>
        <fullName evidence="1">Uncharacterized protein</fullName>
    </submittedName>
</protein>
<gene>
    <name evidence="1" type="ORF">SMTD_LOCUS905</name>
</gene>
<accession>A0A3P7YPN7</accession>
<reference evidence="1 2" key="1">
    <citation type="submission" date="2018-11" db="EMBL/GenBank/DDBJ databases">
        <authorList>
            <consortium name="Pathogen Informatics"/>
        </authorList>
    </citation>
    <scope>NUCLEOTIDE SEQUENCE [LARGE SCALE GENOMIC DNA]</scope>
    <source>
        <strain>Denwood</strain>
        <strain evidence="2">Zambia</strain>
    </source>
</reference>
<dbReference type="Proteomes" id="UP000269396">
    <property type="component" value="Unassembled WGS sequence"/>
</dbReference>
<keyword evidence="2" id="KW-1185">Reference proteome</keyword>
<dbReference type="AlphaFoldDB" id="A0A3P7YPN7"/>